<dbReference type="PROSITE" id="PS51450">
    <property type="entry name" value="LRR"/>
    <property type="match status" value="4"/>
</dbReference>
<keyword evidence="3" id="KW-0732">Signal</keyword>
<dbReference type="SMART" id="SM00409">
    <property type="entry name" value="IG"/>
    <property type="match status" value="1"/>
</dbReference>
<dbReference type="SUPFAM" id="SSF81296">
    <property type="entry name" value="E set domains"/>
    <property type="match status" value="2"/>
</dbReference>
<dbReference type="SUPFAM" id="SSF52058">
    <property type="entry name" value="L domain-like"/>
    <property type="match status" value="1"/>
</dbReference>
<keyword evidence="4" id="KW-0677">Repeat</keyword>
<dbReference type="NCBIfam" id="TIGR04183">
    <property type="entry name" value="Por_Secre_tail"/>
    <property type="match status" value="1"/>
</dbReference>
<dbReference type="SMART" id="SM00710">
    <property type="entry name" value="PbH1"/>
    <property type="match status" value="4"/>
</dbReference>
<evidence type="ECO:0000256" key="3">
    <source>
        <dbReference type="ARBA" id="ARBA00022729"/>
    </source>
</evidence>
<dbReference type="InterPro" id="IPR006558">
    <property type="entry name" value="LamG-like"/>
</dbReference>
<evidence type="ECO:0000256" key="2">
    <source>
        <dbReference type="ARBA" id="ARBA00022614"/>
    </source>
</evidence>
<dbReference type="InterPro" id="IPR013517">
    <property type="entry name" value="FG-GAP"/>
</dbReference>
<dbReference type="OrthoDB" id="966171at2"/>
<evidence type="ECO:0000313" key="8">
    <source>
        <dbReference type="EMBL" id="SFE58431.1"/>
    </source>
</evidence>
<evidence type="ECO:0000256" key="1">
    <source>
        <dbReference type="ARBA" id="ARBA00004316"/>
    </source>
</evidence>
<keyword evidence="5" id="KW-1015">Disulfide bond</keyword>
<dbReference type="SUPFAM" id="SSF51126">
    <property type="entry name" value="Pectin lyase-like"/>
    <property type="match status" value="1"/>
</dbReference>
<dbReference type="Proteomes" id="UP000199513">
    <property type="component" value="Unassembled WGS sequence"/>
</dbReference>
<dbReference type="SUPFAM" id="SSF49265">
    <property type="entry name" value="Fibronectin type III"/>
    <property type="match status" value="1"/>
</dbReference>
<dbReference type="InterPro" id="IPR003591">
    <property type="entry name" value="Leu-rich_rpt_typical-subtyp"/>
</dbReference>
<feature type="domain" description="Fibronectin type-III" evidence="7">
    <location>
        <begin position="3106"/>
        <end position="3218"/>
    </location>
</feature>
<dbReference type="Gene3D" id="2.60.40.10">
    <property type="entry name" value="Immunoglobulins"/>
    <property type="match status" value="6"/>
</dbReference>
<dbReference type="InterPro" id="IPR003961">
    <property type="entry name" value="FN3_dom"/>
</dbReference>
<dbReference type="PANTHER" id="PTHR44103:SF1">
    <property type="entry name" value="PROPROTEIN CONVERTASE P"/>
    <property type="match status" value="1"/>
</dbReference>
<dbReference type="Pfam" id="PF13517">
    <property type="entry name" value="FG-GAP_3"/>
    <property type="match status" value="5"/>
</dbReference>
<dbReference type="Pfam" id="PF13385">
    <property type="entry name" value="Laminin_G_3"/>
    <property type="match status" value="3"/>
</dbReference>
<dbReference type="Gene3D" id="3.80.10.10">
    <property type="entry name" value="Ribonuclease Inhibitor"/>
    <property type="match status" value="2"/>
</dbReference>
<dbReference type="InterPro" id="IPR026444">
    <property type="entry name" value="Secre_tail"/>
</dbReference>
<evidence type="ECO:0000259" key="7">
    <source>
        <dbReference type="PROSITE" id="PS50853"/>
    </source>
</evidence>
<dbReference type="RefSeq" id="WP_091539535.1">
    <property type="nucleotide sequence ID" value="NZ_FONY01000003.1"/>
</dbReference>
<dbReference type="SUPFAM" id="SSF48726">
    <property type="entry name" value="Immunoglobulin"/>
    <property type="match status" value="1"/>
</dbReference>
<keyword evidence="9" id="KW-1185">Reference proteome</keyword>
<comment type="subcellular location">
    <subcellularLocation>
        <location evidence="1">Cell projection</location>
    </subcellularLocation>
</comment>
<dbReference type="SMART" id="SM00560">
    <property type="entry name" value="LamGL"/>
    <property type="match status" value="3"/>
</dbReference>
<dbReference type="Gene3D" id="2.130.10.130">
    <property type="entry name" value="Integrin alpha, N-terminal"/>
    <property type="match status" value="2"/>
</dbReference>
<dbReference type="PROSITE" id="PS50853">
    <property type="entry name" value="FN3"/>
    <property type="match status" value="2"/>
</dbReference>
<dbReference type="Gene3D" id="2.30.30.100">
    <property type="match status" value="1"/>
</dbReference>
<dbReference type="InterPro" id="IPR006626">
    <property type="entry name" value="PbH1"/>
</dbReference>
<organism evidence="8 9">
    <name type="scientific">Thermoflexibacter ruber</name>
    <dbReference type="NCBI Taxonomy" id="1003"/>
    <lineage>
        <taxon>Bacteria</taxon>
        <taxon>Pseudomonadati</taxon>
        <taxon>Bacteroidota</taxon>
        <taxon>Cytophagia</taxon>
        <taxon>Cytophagales</taxon>
        <taxon>Thermoflexibacteraceae</taxon>
        <taxon>Thermoflexibacter</taxon>
    </lineage>
</organism>
<dbReference type="SMART" id="SM00369">
    <property type="entry name" value="LRR_TYP"/>
    <property type="match status" value="6"/>
</dbReference>
<name>A0A1I2BQN4_9BACT</name>
<dbReference type="Pfam" id="PF00041">
    <property type="entry name" value="fn3"/>
    <property type="match status" value="1"/>
</dbReference>
<dbReference type="Pfam" id="PF23598">
    <property type="entry name" value="LRR_14"/>
    <property type="match status" value="1"/>
</dbReference>
<reference evidence="8 9" key="1">
    <citation type="submission" date="2016-10" db="EMBL/GenBank/DDBJ databases">
        <authorList>
            <person name="de Groot N.N."/>
        </authorList>
    </citation>
    <scope>NUCLEOTIDE SEQUENCE [LARGE SCALE GENOMIC DNA]</scope>
    <source>
        <strain>GEY</strain>
        <strain evidence="9">DSM 9560</strain>
    </source>
</reference>
<dbReference type="Pfam" id="PF18962">
    <property type="entry name" value="Por_Secre_tail"/>
    <property type="match status" value="1"/>
</dbReference>
<dbReference type="SMART" id="SM00365">
    <property type="entry name" value="LRR_SD22"/>
    <property type="match status" value="4"/>
</dbReference>
<dbReference type="InterPro" id="IPR013320">
    <property type="entry name" value="ConA-like_dom_sf"/>
</dbReference>
<dbReference type="InterPro" id="IPR055414">
    <property type="entry name" value="LRR_R13L4/SHOC2-like"/>
</dbReference>
<dbReference type="CDD" id="cd00096">
    <property type="entry name" value="Ig"/>
    <property type="match status" value="1"/>
</dbReference>
<dbReference type="InterPro" id="IPR028994">
    <property type="entry name" value="Integrin_alpha_N"/>
</dbReference>
<dbReference type="InterPro" id="IPR014756">
    <property type="entry name" value="Ig_E-set"/>
</dbReference>
<sequence>MKHSLYLFTFYFFVLLFIFNGGISFAQPIISSFSPVSGNFGSTVTINGSGFAVPHTNNVVYFGGARATSSAGTATSLTVTVPAGATSVAPITVVNLITNLQASSLKVTGTNAAYFTVIYSTPISITSSSFVQQNITVAGTGEAVAIGDFNGDGRPDIAVGINDTSPMDNIGILINNGSGFDAPVYYGNANSRSIFSIKAGDIDNDGDLDLVANTYNVGSNQIHILRNDGTGVFTVLTSFTNTDTAREIYLADYNNDGRLDIITNGRGRAHLTLNTGGMTFGTPTQIGGSNDSESIAIGDFDKNGNLDFLSCAYSPNQVVRFLGNGAGGFDAGTAYGAGTSAANAALGYFLGSDTYPDMVVSPYFGSALTLMQNNTGALGMPSTISATDPRGSITVDLNGDGLHDVLSVRYDASRNPMIFLNNGSGLNTPIVMTSASASGTGSARFDAADFNGDGFIDFVASTDGSAIKVNRYTPPPTFYTIGNASWNANGNWSSTDGGPDCICNPAGVANATVNIKSGHTVSVATAANIGTSNTINVAGTLTLNNGNTNPIQTLITSAGSVINLVAGNFNLASPATTTINGTINRQTTGIFPDGLTFANGSVYNHARNGGAIPTATWAAASNCIVTGIINTSPTGFSGQTLGNLTWNSTSSTINTSIFLSGSSNTLTIQGNFEIAGTGAGTGLSFYNVGTLGGGTVNILGDFIHSGGSFDIAGNNASIILNIDGDFSKIGTSGNLGLVRSQAILGEVYLKGNFNRTTTGFLSVGTTVPATAKFVFVGTNNQSVNGLGLTFGTSVNSTLEIAVNKPSGTVTLNSPLNPDATLPNVLNLQSGTLDAGNNTITVGALQGTGTLILGNTATMNIVQQNSSFTGTLNAQPNSLINYNGIAAQNIFAPSSGGYGRLTLTNANMKTLLGNISIAGNFINNAGVANFDATTNNTTVTFNGAAAQTVTGASIFHNLSINQSLTSTVTLNNPTIVANNLSLMNGIVVLTNGNDLTVQGAGVSITGYSSLSYVRTKTGVNNANLVRTNLSVPGTHYFPVGTDTEGYNLFAFSYGATPPAGNHSVKAISATTFPPLSTSSNTKVVWEVLKPVGTNANIFMDWQVPANVNGVLNDGDPLIRSDDGGATWVTTGQVYNNPPSTGTTFTTPAPFFAGSGSPVRFAVVGYTPPPPTQPLGNRGVYFDELNDGMVTIPPVPTTSTITVEFWYKSLTNAGDAVLAINPNGTQTAFWVERVGSNIRLSVGYDGGRIMNLFTGYTVPLKRWIHIAATYNGSATVLYVNGILIGSLPASGTINSTGNYQFGSFNGFTRAGEIDDIRVYTSVLTATAIQTDMGSSTPNGALHYFNLDESTGQVLTNLGTSGVNGYLGITASPDSYDALWALRTTNTLDDGSAGSLRWAINEANTDTDTDYIDFSIQQDIPTTISTITLTSPLSDITQSIIIDGYSAFGSIPNISAFNAGNNAQLRIEINAVGIGSPTFPLPLHNALTINNTNNSLIKGLSIFSVPSAWGSQNAIGIKGTSANNAIEGCYIGFLADGSTAPANMNGVEIGGTNNVLGWSGTIDPKKFNVISNTIFQGIVVAGINNLVQGNYIGTDVSGTVAVPNGQRGVVATSAGTGNQILNNLISGNGFEGGVYIQNSANNTVVRGNRIGTRADGTGSIPNNGNGITVTGNIFSATNNTLIGGTGAGEANIIANNSGVGVLIENGSFGSEGNRISGNSIFGNTGGGIALVGGGNAGKVAPFITSVTPTLASGTCQAGDTVEVFKDNPQTGTTNQGRVFLGTATTIGTTWTFPGTFAVGDRVTATATSLTNNTSPFSNAFIVPFPPPAITSISPTEGAIGTPITINGSGFNPNAPNDVYFGAVKLTANANATGTQITVNVPAGVASIFPIVVRNNANNLQASSLTSSTPLFNLLHTPFLSIAQENYAHLPFISTRDGADELSVGDMNNDGNADIVVSNRNDFTVTVLLGDGNGNFPTQNSFPAGSGSTPFAGKNQLADFDSDGDLDIAVINDDDELAILLNDGTGTSFMPTYISTDGSIPAGLATGDFDKDGDIDLIITNAGFAPMTNFINILLNNGTGTSFSSTTINPGAGNSPTEIVTGDFDEDGDLDAAVMINSNLRALTNDGSGNLTLGSAIHTGAFNVRELVIGDFNGDNHIDIGILQYSAGVIILLGDGDFNFSPQTVSTGAFASTGMSIADLDADGIDDLIIANGYTDQLRLLLGDNSGSSFTIIPVDLSPFGAGNIQKVAVGDFDKNGKPDFVTSQYSAGGVIVSLYALAPPIALAATNVTTAGFFANWTSTGAATYDVEFANNLAFTGATLLPNLTGTSASINVPSAGATYYYRVRNTGAPNFSNIRTVVVPPAPGSHRAVLFDGSTSYIQSDKPLDTTFGTGTFTIEAWIKDDGGVDRTIAHSNELTFNYFDEKYWRFYVSSGDLHLDISDGASPATIATGGSPVPANQWTHVAVSRDATGNITFYINGIPLIGGVNTIDFSNNGFLRIGATRGTVGSPTDDPNEPPTDVFNGEIDELRIWKMARSTVQIRNFMCQKLIGNETNLLAYYRFDELTGIKTENRAIGSKSEGIFNGAVRLISGAALGDVSNHRYVTPGTVSFPDFSAFFGTGGLDRGVQIYKVTDVPNTLTFSGLTSIFPTEYFGVFLVNVPSVNITYDYTGKPLQNTGTATENELRLGRRANNVGTVWDIASNAGNLNTTANTISLPGLTSRLEFIAGRRNVTLPLRPGSGNALTFNGTNQYVDLGSNDTLDLAGTPFTLEAWIKMPATIAAQQHTILGKGINNTNVAYRFDVSGTTRRAGILVGNGISTGGITTLVPIPNDEWTHIAVTYDGSYLLQIYQNGVLQNTGITPLIIIPNGTDNARIGASLLSSTNFFQGQIDEVRIWSVVRSAIDIRNTMCQKLTGSELGLISYYRLDEGTGISTYDWKNGFDGTLVNSPTWITSGAALGDISVNQYDGGVLASVVDTDQFTANFATPLTAGQGVHVYKVREAPNVTLLPTGATLMETSRYFGVFKVNAPNVDITYKYDANPNINGTPQEFSAVFLERDNNADPAWSVPLVPTNFGFTMPSNKFMSPPTPAVTATHREFVVAFSSSMPSVQASNIQFTSVTSNSIGLRWTNGNGQNRLVVMSASPFFTPPTNGSDYLVGQNIGTGLVIYNGSGNIATANNLVPETQYYFHVFEYNGTGTSTIYNTAPAMGNPAFISTLSTAPQSQPTGITFFNITTSTATVSFTPANPAAEGYLAVIRRPTDVPQSPADGAEYTVGTRFFGGQVVVFSGANTSFNLTGLLPATVYIVDIFAFNGSGNNTAYNKINPLSGEFRTLSPLPSLTSISPNLKTVGDRGFVMQLNGNGFIRETRALWFGQPLVTTFINATTLTAEVPDNRLFEAGTFPISVTNPSPGGGVSNSLPFTVIPVVNIQNVPLISRIVPPDKNNHLLYRLEFFSTGGESVLGSLKFTTAGSYQLADLKETGFTLWLSNDEELDEKDRILLTARRIASGSPLIFDLSRLAEQVKFSRNGKGYILLSVNISAEAKQGNEIKINSVKFDDIEFANTVTKQGKDPVEEGIAQKIAASAPSPQDYSALVKFFNDMGGKDWIEPWDLEKPVTTWKGVELDEDGNVIALSLPTNNLVGKLSDAVMIDGILISKSLRYINLSGNKITGQIPINLKNLNNLEYLDLSNNLLSGKIGSEINSLTNLVTLWLAYNQFTEIDIDFAKLPNLKNLFLQHNNLEKLSDNIGDSPNLELLSLQGNELKTLPDAIGKLSKLKYLDISNNNLVAVPQSIVNLLSLETLLMHDNFIKVLPNGMTNLQNLTLFTTYDNFLEFGSLEPLRNWWAVGQRSVNIIYSPQGKIGQPQELIVQVGSPLTLKIETTGTANQYQWFKNNVPIAGANSATFTIPSLTVQDVGTYILQVNNSLVPALTLQSNSIIVIADCGQVQAGSKPLISIEGASVFCGLEPVNARLTTPENANISAYQWFFNGIQISNSNRNNILAQDAGSYRVQIFTRDGCSLLSDELRISVLPEYSVNLVQNQLTLQAIVTAGRQISNYEWFLNDRIIPEATQGTYSPVEVGTYKVRVTDVNGCRSISNSLIVNVVSAEENIYEGEISIYPNPSTAIFYLELGEEKASKIQLFNALGKYYNEKIKSISPAKYQIDLENQARGLYFVEVITNKGKIIRKIVKE</sequence>
<dbReference type="SMART" id="SM00364">
    <property type="entry name" value="LRR_BAC"/>
    <property type="match status" value="3"/>
</dbReference>
<evidence type="ECO:0000256" key="6">
    <source>
        <dbReference type="ARBA" id="ARBA00023273"/>
    </source>
</evidence>
<dbReference type="GO" id="GO:0005975">
    <property type="term" value="P:carbohydrate metabolic process"/>
    <property type="evidence" value="ECO:0007669"/>
    <property type="project" value="UniProtKB-ARBA"/>
</dbReference>
<dbReference type="GO" id="GO:0042995">
    <property type="term" value="C:cell projection"/>
    <property type="evidence" value="ECO:0007669"/>
    <property type="project" value="UniProtKB-SubCell"/>
</dbReference>
<dbReference type="CDD" id="cd00063">
    <property type="entry name" value="FN3"/>
    <property type="match status" value="1"/>
</dbReference>
<dbReference type="Gene3D" id="2.60.120.200">
    <property type="match status" value="3"/>
</dbReference>
<dbReference type="STRING" id="1003.SAMN04488541_1003117"/>
<dbReference type="Pfam" id="PF01833">
    <property type="entry name" value="TIG"/>
    <property type="match status" value="3"/>
</dbReference>
<dbReference type="SMART" id="SM00060">
    <property type="entry name" value="FN3"/>
    <property type="match status" value="3"/>
</dbReference>
<dbReference type="SUPFAM" id="SSF69318">
    <property type="entry name" value="Integrin alpha N-terminal domain"/>
    <property type="match status" value="3"/>
</dbReference>
<evidence type="ECO:0000256" key="5">
    <source>
        <dbReference type="ARBA" id="ARBA00023157"/>
    </source>
</evidence>
<dbReference type="InterPro" id="IPR036116">
    <property type="entry name" value="FN3_sf"/>
</dbReference>
<dbReference type="GO" id="GO:0004553">
    <property type="term" value="F:hydrolase activity, hydrolyzing O-glycosyl compounds"/>
    <property type="evidence" value="ECO:0007669"/>
    <property type="project" value="UniProtKB-ARBA"/>
</dbReference>
<dbReference type="PANTHER" id="PTHR44103">
    <property type="entry name" value="PROPROTEIN CONVERTASE P"/>
    <property type="match status" value="1"/>
</dbReference>
<dbReference type="SUPFAM" id="SSF49899">
    <property type="entry name" value="Concanavalin A-like lectins/glucanases"/>
    <property type="match status" value="3"/>
</dbReference>
<protein>
    <submittedName>
        <fullName evidence="8">Por secretion system C-terminal sorting domain-containing protein</fullName>
    </submittedName>
</protein>
<dbReference type="InterPro" id="IPR013783">
    <property type="entry name" value="Ig-like_fold"/>
</dbReference>
<keyword evidence="2" id="KW-0433">Leucine-rich repeat</keyword>
<dbReference type="InterPro" id="IPR032675">
    <property type="entry name" value="LRR_dom_sf"/>
</dbReference>
<feature type="domain" description="Fibronectin type-III" evidence="7">
    <location>
        <begin position="3220"/>
        <end position="3331"/>
    </location>
</feature>
<dbReference type="EMBL" id="FONY01000003">
    <property type="protein sequence ID" value="SFE58431.1"/>
    <property type="molecule type" value="Genomic_DNA"/>
</dbReference>
<evidence type="ECO:0000256" key="4">
    <source>
        <dbReference type="ARBA" id="ARBA00022737"/>
    </source>
</evidence>
<dbReference type="CDD" id="cd00102">
    <property type="entry name" value="IPT"/>
    <property type="match status" value="1"/>
</dbReference>
<keyword evidence="6" id="KW-0966">Cell projection</keyword>
<accession>A0A1I2BQN4</accession>
<dbReference type="Pfam" id="PF00560">
    <property type="entry name" value="LRR_1"/>
    <property type="match status" value="2"/>
</dbReference>
<gene>
    <name evidence="8" type="ORF">SAMN04488541_1003117</name>
</gene>
<dbReference type="InterPro" id="IPR011050">
    <property type="entry name" value="Pectin_lyase_fold/virulence"/>
</dbReference>
<evidence type="ECO:0000313" key="9">
    <source>
        <dbReference type="Proteomes" id="UP000199513"/>
    </source>
</evidence>
<dbReference type="InterPro" id="IPR001611">
    <property type="entry name" value="Leu-rich_rpt"/>
</dbReference>
<dbReference type="InterPro" id="IPR002909">
    <property type="entry name" value="IPT_dom"/>
</dbReference>
<proteinExistence type="predicted"/>
<dbReference type="InterPro" id="IPR036179">
    <property type="entry name" value="Ig-like_dom_sf"/>
</dbReference>
<dbReference type="InterPro" id="IPR003599">
    <property type="entry name" value="Ig_sub"/>
</dbReference>